<organism evidence="2 3">
    <name type="scientific">Paramuricea clavata</name>
    <name type="common">Red gorgonian</name>
    <name type="synonym">Violescent sea-whip</name>
    <dbReference type="NCBI Taxonomy" id="317549"/>
    <lineage>
        <taxon>Eukaryota</taxon>
        <taxon>Metazoa</taxon>
        <taxon>Cnidaria</taxon>
        <taxon>Anthozoa</taxon>
        <taxon>Octocorallia</taxon>
        <taxon>Malacalcyonacea</taxon>
        <taxon>Plexauridae</taxon>
        <taxon>Paramuricea</taxon>
    </lineage>
</organism>
<accession>A0A6S7I9X8</accession>
<feature type="region of interest" description="Disordered" evidence="1">
    <location>
        <begin position="1"/>
        <end position="40"/>
    </location>
</feature>
<gene>
    <name evidence="2" type="ORF">PACLA_8A040195</name>
</gene>
<evidence type="ECO:0000313" key="2">
    <source>
        <dbReference type="EMBL" id="CAB4003201.1"/>
    </source>
</evidence>
<name>A0A6S7I9X8_PARCT</name>
<keyword evidence="3" id="KW-1185">Reference proteome</keyword>
<feature type="compositionally biased region" description="Acidic residues" evidence="1">
    <location>
        <begin position="1"/>
        <end position="35"/>
    </location>
</feature>
<comment type="caution">
    <text evidence="2">The sequence shown here is derived from an EMBL/GenBank/DDBJ whole genome shotgun (WGS) entry which is preliminary data.</text>
</comment>
<dbReference type="AlphaFoldDB" id="A0A6S7I9X8"/>
<proteinExistence type="predicted"/>
<dbReference type="Proteomes" id="UP001152795">
    <property type="component" value="Unassembled WGS sequence"/>
</dbReference>
<feature type="non-terminal residue" evidence="2">
    <location>
        <position position="1"/>
    </location>
</feature>
<reference evidence="2" key="1">
    <citation type="submission" date="2020-04" db="EMBL/GenBank/DDBJ databases">
        <authorList>
            <person name="Alioto T."/>
            <person name="Alioto T."/>
            <person name="Gomez Garrido J."/>
        </authorList>
    </citation>
    <scope>NUCLEOTIDE SEQUENCE</scope>
    <source>
        <strain evidence="2">A484AB</strain>
    </source>
</reference>
<sequence length="112" mass="12392">APAAEEEIAEDEPAAENELVENDEETENDEDEQEDEEKRARNIVTEKLCTRNFTEKSIDTTVPNTVGAKVVVISVATMVITAASINVRDTRTQNVATIKMTTFALEGLYEET</sequence>
<dbReference type="EMBL" id="CACRXK020004564">
    <property type="protein sequence ID" value="CAB4003201.1"/>
    <property type="molecule type" value="Genomic_DNA"/>
</dbReference>
<evidence type="ECO:0000313" key="3">
    <source>
        <dbReference type="Proteomes" id="UP001152795"/>
    </source>
</evidence>
<protein>
    <submittedName>
        <fullName evidence="2">Uncharacterized protein</fullName>
    </submittedName>
</protein>
<evidence type="ECO:0000256" key="1">
    <source>
        <dbReference type="SAM" id="MobiDB-lite"/>
    </source>
</evidence>